<protein>
    <submittedName>
        <fullName evidence="4">Spore germination protein</fullName>
    </submittedName>
</protein>
<feature type="transmembrane region" description="Helical" evidence="3">
    <location>
        <begin position="376"/>
        <end position="397"/>
    </location>
</feature>
<feature type="transmembrane region" description="Helical" evidence="3">
    <location>
        <begin position="309"/>
        <end position="331"/>
    </location>
</feature>
<evidence type="ECO:0000313" key="5">
    <source>
        <dbReference type="Proteomes" id="UP000018339"/>
    </source>
</evidence>
<comment type="caution">
    <text evidence="4">The sequence shown here is derived from an EMBL/GenBank/DDBJ whole genome shotgun (WGS) entry which is preliminary data.</text>
</comment>
<dbReference type="PANTHER" id="PTHR22550">
    <property type="entry name" value="SPORE GERMINATION PROTEIN"/>
    <property type="match status" value="1"/>
</dbReference>
<dbReference type="GO" id="GO:0016020">
    <property type="term" value="C:membrane"/>
    <property type="evidence" value="ECO:0007669"/>
    <property type="project" value="InterPro"/>
</dbReference>
<name>A0A7U9P5B9_GEOTM</name>
<evidence type="ECO:0000256" key="3">
    <source>
        <dbReference type="SAM" id="Phobius"/>
    </source>
</evidence>
<comment type="similarity">
    <text evidence="1">Belongs to the GerABKA family.</text>
</comment>
<proteinExistence type="inferred from homology"/>
<dbReference type="AlphaFoldDB" id="A0A7U9P5B9"/>
<keyword evidence="5" id="KW-1185">Reference proteome</keyword>
<keyword evidence="3" id="KW-1133">Transmembrane helix</keyword>
<keyword evidence="3" id="KW-0812">Transmembrane</keyword>
<gene>
    <name evidence="4" type="ORF">T260_13385</name>
</gene>
<feature type="transmembrane region" description="Helical" evidence="3">
    <location>
        <begin position="403"/>
        <end position="422"/>
    </location>
</feature>
<dbReference type="PIRSF" id="PIRSF005690">
    <property type="entry name" value="GerBA"/>
    <property type="match status" value="1"/>
</dbReference>
<evidence type="ECO:0000313" key="4">
    <source>
        <dbReference type="EMBL" id="ESU71427.1"/>
    </source>
</evidence>
<evidence type="ECO:0000256" key="1">
    <source>
        <dbReference type="ARBA" id="ARBA00005278"/>
    </source>
</evidence>
<feature type="transmembrane region" description="Helical" evidence="3">
    <location>
        <begin position="434"/>
        <end position="460"/>
    </location>
</feature>
<dbReference type="EMBL" id="AYSF01000066">
    <property type="protein sequence ID" value="ESU71427.1"/>
    <property type="molecule type" value="Genomic_DNA"/>
</dbReference>
<dbReference type="PANTHER" id="PTHR22550:SF5">
    <property type="entry name" value="LEUCINE ZIPPER PROTEIN 4"/>
    <property type="match status" value="1"/>
</dbReference>
<dbReference type="InterPro" id="IPR050768">
    <property type="entry name" value="UPF0353/GerABKA_families"/>
</dbReference>
<organism evidence="4 5">
    <name type="scientific">Geobacillus thermopakistaniensis (strain MAS1)</name>
    <dbReference type="NCBI Taxonomy" id="1408282"/>
    <lineage>
        <taxon>Bacteria</taxon>
        <taxon>Bacillati</taxon>
        <taxon>Bacillota</taxon>
        <taxon>Bacilli</taxon>
        <taxon>Bacillales</taxon>
        <taxon>Anoxybacillaceae</taxon>
        <taxon>Geobacillus</taxon>
    </lineage>
</organism>
<dbReference type="InterPro" id="IPR004995">
    <property type="entry name" value="Spore_Ger"/>
</dbReference>
<keyword evidence="2 3" id="KW-0472">Membrane</keyword>
<dbReference type="GO" id="GO:0009847">
    <property type="term" value="P:spore germination"/>
    <property type="evidence" value="ECO:0007669"/>
    <property type="project" value="InterPro"/>
</dbReference>
<dbReference type="Pfam" id="PF03323">
    <property type="entry name" value="GerA"/>
    <property type="match status" value="1"/>
</dbReference>
<reference evidence="4 5" key="1">
    <citation type="journal article" date="2014" name="Genome Announc.">
        <title>Draft Genome Sequence of Geobacillus thermopakistaniensis Strain MAS1.</title>
        <authorList>
            <person name="Siddiqui M.A."/>
            <person name="Rashid N."/>
            <person name="Ayyampalayam S."/>
            <person name="Whitman W.B."/>
        </authorList>
    </citation>
    <scope>NUCLEOTIDE SEQUENCE [LARGE SCALE GENOMIC DNA]</scope>
    <source>
        <strain evidence="4 5">MAS1</strain>
    </source>
</reference>
<dbReference type="Proteomes" id="UP000018339">
    <property type="component" value="Unassembled WGS sequence"/>
</dbReference>
<sequence length="512" mass="56986">MMKRPMRAAEGKRLKDDYTGLETVIISEEALRTMYAKCPDVIMTEAAIPSSLPDGSAAVVHLLFIYCEELCDTQMLQKAIYPMFRELCEHHPCFSAADIEARKPAALEYMGKEVRIDDLNFKLFSGDLLIYFHEADVLYTMPLASPPNRDPEEPNTEVSIRGPKDGFIEEISKNVALIRKRLRSHRLVYEPFVIGTRSQTKVGLLYVDDIANTTIIDEVRSRLLSLYIDSVTSTNQIEEWLSDTRFSLFPMFGYTGRPDFAVNSLLNGRFIILVDGAPTALIGPGNLTFLLNTSEDNNTFFLFVVFQRLLRLVGTSVAIYLPGAWVALTSFHPDQLPFTLLATLILSRQGVPLPVPLEMFVMMILFEVFKEAGMRLPIAIGQTLSVVGGLIIGQAAINAGLAAPATLVIAAISVISTFTLVNQNMAGSVTLLRFIVLTASTVLGLFGFILSLFFILTYAVNLRTCGVPYLTPLAPPSKDIGKVFIPSTWKQFRTRDRIVRPNDLIAKERKQK</sequence>
<accession>A0A7U9P5B9</accession>
<evidence type="ECO:0000256" key="2">
    <source>
        <dbReference type="ARBA" id="ARBA00023136"/>
    </source>
</evidence>